<evidence type="ECO:0000256" key="1">
    <source>
        <dbReference type="ARBA" id="ARBA00004651"/>
    </source>
</evidence>
<dbReference type="OrthoDB" id="187395at2"/>
<feature type="transmembrane region" description="Helical" evidence="7">
    <location>
        <begin position="12"/>
        <end position="33"/>
    </location>
</feature>
<evidence type="ECO:0000313" key="10">
    <source>
        <dbReference type="Proteomes" id="UP000198661"/>
    </source>
</evidence>
<dbReference type="Pfam" id="PF00528">
    <property type="entry name" value="BPD_transp_1"/>
    <property type="match status" value="1"/>
</dbReference>
<dbReference type="InterPro" id="IPR000515">
    <property type="entry name" value="MetI-like"/>
</dbReference>
<keyword evidence="5 7" id="KW-1133">Transmembrane helix</keyword>
<keyword evidence="3" id="KW-1003">Cell membrane</keyword>
<dbReference type="PANTHER" id="PTHR43744:SF12">
    <property type="entry name" value="ABC TRANSPORTER PERMEASE PROTEIN MG189-RELATED"/>
    <property type="match status" value="1"/>
</dbReference>
<feature type="transmembrane region" description="Helical" evidence="7">
    <location>
        <begin position="66"/>
        <end position="90"/>
    </location>
</feature>
<evidence type="ECO:0000256" key="2">
    <source>
        <dbReference type="ARBA" id="ARBA00022448"/>
    </source>
</evidence>
<dbReference type="EMBL" id="FOOK01000008">
    <property type="protein sequence ID" value="SFF89851.1"/>
    <property type="molecule type" value="Genomic_DNA"/>
</dbReference>
<evidence type="ECO:0000256" key="5">
    <source>
        <dbReference type="ARBA" id="ARBA00022989"/>
    </source>
</evidence>
<sequence length="273" mass="31273">MIRELKKVPLYVLAILFLIFTGFPYLYMVMISFKSQSDFFQNPFSFWTSFTFENYVRVLQMEIPRYFLNSVIVSVISVFGVVILAAMASYPFSRMKFRLNRPLFFLFLAGMMIPVHTTLIPLYVLVRQWGLYDTLWALIGPYIAFSLPVSIFILTQFMQEIPRELEDAARIDGCSHFRMFWKIHFPLSTPAIATVAIYNFIQIWNEFVFVLVLTSSPENKTLPLGLRDFFGEFSVNVPGIMAALVLGTLPLLVAYFISQEKVVKGLAAGAVKG</sequence>
<evidence type="ECO:0000313" key="9">
    <source>
        <dbReference type="EMBL" id="SFF89851.1"/>
    </source>
</evidence>
<evidence type="ECO:0000256" key="6">
    <source>
        <dbReference type="ARBA" id="ARBA00023136"/>
    </source>
</evidence>
<feature type="transmembrane region" description="Helical" evidence="7">
    <location>
        <begin position="135"/>
        <end position="154"/>
    </location>
</feature>
<feature type="transmembrane region" description="Helical" evidence="7">
    <location>
        <begin position="187"/>
        <end position="213"/>
    </location>
</feature>
<comment type="subcellular location">
    <subcellularLocation>
        <location evidence="1 7">Cell membrane</location>
        <topology evidence="1 7">Multi-pass membrane protein</topology>
    </subcellularLocation>
</comment>
<evidence type="ECO:0000256" key="3">
    <source>
        <dbReference type="ARBA" id="ARBA00022475"/>
    </source>
</evidence>
<dbReference type="RefSeq" id="WP_092036958.1">
    <property type="nucleotide sequence ID" value="NZ_FOOK01000008.1"/>
</dbReference>
<dbReference type="GO" id="GO:0055085">
    <property type="term" value="P:transmembrane transport"/>
    <property type="evidence" value="ECO:0007669"/>
    <property type="project" value="InterPro"/>
</dbReference>
<accession>A0A1I2ML41</accession>
<gene>
    <name evidence="9" type="ORF">SAMN04488025_1089</name>
</gene>
<reference evidence="9 10" key="1">
    <citation type="submission" date="2016-10" db="EMBL/GenBank/DDBJ databases">
        <authorList>
            <person name="de Groot N.N."/>
        </authorList>
    </citation>
    <scope>NUCLEOTIDE SEQUENCE [LARGE SCALE GENOMIC DNA]</scope>
    <source>
        <strain evidence="9 10">DSM 44945</strain>
    </source>
</reference>
<organism evidence="9 10">
    <name type="scientific">Planifilum fulgidum</name>
    <dbReference type="NCBI Taxonomy" id="201973"/>
    <lineage>
        <taxon>Bacteria</taxon>
        <taxon>Bacillati</taxon>
        <taxon>Bacillota</taxon>
        <taxon>Bacilli</taxon>
        <taxon>Bacillales</taxon>
        <taxon>Thermoactinomycetaceae</taxon>
        <taxon>Planifilum</taxon>
    </lineage>
</organism>
<dbReference type="GO" id="GO:0005886">
    <property type="term" value="C:plasma membrane"/>
    <property type="evidence" value="ECO:0007669"/>
    <property type="project" value="UniProtKB-SubCell"/>
</dbReference>
<keyword evidence="10" id="KW-1185">Reference proteome</keyword>
<keyword evidence="4 7" id="KW-0812">Transmembrane</keyword>
<keyword evidence="2 7" id="KW-0813">Transport</keyword>
<comment type="similarity">
    <text evidence="7">Belongs to the binding-protein-dependent transport system permease family.</text>
</comment>
<dbReference type="CDD" id="cd06261">
    <property type="entry name" value="TM_PBP2"/>
    <property type="match status" value="1"/>
</dbReference>
<dbReference type="Gene3D" id="1.10.3720.10">
    <property type="entry name" value="MetI-like"/>
    <property type="match status" value="1"/>
</dbReference>
<dbReference type="STRING" id="201973.SAMN04488025_1089"/>
<dbReference type="AlphaFoldDB" id="A0A1I2ML41"/>
<dbReference type="SUPFAM" id="SSF161098">
    <property type="entry name" value="MetI-like"/>
    <property type="match status" value="1"/>
</dbReference>
<evidence type="ECO:0000256" key="7">
    <source>
        <dbReference type="RuleBase" id="RU363032"/>
    </source>
</evidence>
<proteinExistence type="inferred from homology"/>
<evidence type="ECO:0000259" key="8">
    <source>
        <dbReference type="PROSITE" id="PS50928"/>
    </source>
</evidence>
<feature type="transmembrane region" description="Helical" evidence="7">
    <location>
        <begin position="233"/>
        <end position="257"/>
    </location>
</feature>
<feature type="domain" description="ABC transmembrane type-1" evidence="8">
    <location>
        <begin position="67"/>
        <end position="258"/>
    </location>
</feature>
<dbReference type="PROSITE" id="PS50928">
    <property type="entry name" value="ABC_TM1"/>
    <property type="match status" value="1"/>
</dbReference>
<name>A0A1I2ML41_9BACL</name>
<keyword evidence="6 7" id="KW-0472">Membrane</keyword>
<dbReference type="InterPro" id="IPR035906">
    <property type="entry name" value="MetI-like_sf"/>
</dbReference>
<dbReference type="Proteomes" id="UP000198661">
    <property type="component" value="Unassembled WGS sequence"/>
</dbReference>
<dbReference type="PANTHER" id="PTHR43744">
    <property type="entry name" value="ABC TRANSPORTER PERMEASE PROTEIN MG189-RELATED-RELATED"/>
    <property type="match status" value="1"/>
</dbReference>
<evidence type="ECO:0000256" key="4">
    <source>
        <dbReference type="ARBA" id="ARBA00022692"/>
    </source>
</evidence>
<feature type="transmembrane region" description="Helical" evidence="7">
    <location>
        <begin position="102"/>
        <end position="123"/>
    </location>
</feature>
<protein>
    <submittedName>
        <fullName evidence="9">Raffinose/stachyose/melibiose transport system permease protein</fullName>
    </submittedName>
</protein>